<accession>A0A0H4I1Z1</accession>
<feature type="compositionally biased region" description="Basic and acidic residues" evidence="1">
    <location>
        <begin position="78"/>
        <end position="88"/>
    </location>
</feature>
<name>A0A0H4I1Z1_9GAMM</name>
<dbReference type="Pfam" id="PF03646">
    <property type="entry name" value="FlaG"/>
    <property type="match status" value="1"/>
</dbReference>
<protein>
    <submittedName>
        <fullName evidence="2">Flagellar protein FlaG</fullName>
    </submittedName>
</protein>
<dbReference type="InterPro" id="IPR035924">
    <property type="entry name" value="FlaG-like_sf"/>
</dbReference>
<gene>
    <name evidence="2" type="ORF">ABA45_04890</name>
</gene>
<dbReference type="SUPFAM" id="SSF160214">
    <property type="entry name" value="FlaG-like"/>
    <property type="match status" value="1"/>
</dbReference>
<dbReference type="Proteomes" id="UP000036406">
    <property type="component" value="Chromosome"/>
</dbReference>
<sequence length="158" mass="16994">MNDVTLNSTDLKLARSGEAVPARALSSSSADGMRAAGSVASDFAASQNVSASVKSPSATGNVVQQQALTPADQAAQARESEESQKEKLTSAVSKLNDYVQSVQRDLQFEVDSELGQVIVKVVDQKTQQVIRQMPDELALRLAEKLQQDEPLTFFNIKV</sequence>
<organism evidence="2 3">
    <name type="scientific">Marinobacter psychrophilus</name>
    <dbReference type="NCBI Taxonomy" id="330734"/>
    <lineage>
        <taxon>Bacteria</taxon>
        <taxon>Pseudomonadati</taxon>
        <taxon>Pseudomonadota</taxon>
        <taxon>Gammaproteobacteria</taxon>
        <taxon>Pseudomonadales</taxon>
        <taxon>Marinobacteraceae</taxon>
        <taxon>Marinobacter</taxon>
    </lineage>
</organism>
<dbReference type="Gene3D" id="3.30.160.170">
    <property type="entry name" value="FlaG-like"/>
    <property type="match status" value="1"/>
</dbReference>
<dbReference type="STRING" id="330734.ABA45_04890"/>
<feature type="compositionally biased region" description="Polar residues" evidence="1">
    <location>
        <begin position="1"/>
        <end position="10"/>
    </location>
</feature>
<feature type="compositionally biased region" description="Polar residues" evidence="1">
    <location>
        <begin position="46"/>
        <end position="68"/>
    </location>
</feature>
<evidence type="ECO:0000313" key="2">
    <source>
        <dbReference type="EMBL" id="AKO51838.1"/>
    </source>
</evidence>
<keyword evidence="3" id="KW-1185">Reference proteome</keyword>
<proteinExistence type="predicted"/>
<feature type="region of interest" description="Disordered" evidence="1">
    <location>
        <begin position="46"/>
        <end position="88"/>
    </location>
</feature>
<evidence type="ECO:0000256" key="1">
    <source>
        <dbReference type="SAM" id="MobiDB-lite"/>
    </source>
</evidence>
<dbReference type="AlphaFoldDB" id="A0A0H4I1Z1"/>
<dbReference type="InterPro" id="IPR005186">
    <property type="entry name" value="FlaG"/>
</dbReference>
<keyword evidence="2" id="KW-0282">Flagellum</keyword>
<dbReference type="PATRIC" id="fig|330734.3.peg.1040"/>
<reference evidence="2 3" key="1">
    <citation type="submission" date="2015-05" db="EMBL/GenBank/DDBJ databases">
        <title>Complete genome of Marinobacter psychrophilus strain 20041T isolated from sea-ice of the Canadian Basin.</title>
        <authorList>
            <person name="Song L."/>
            <person name="Ren L."/>
            <person name="Yu Y."/>
            <person name="Wang X."/>
        </authorList>
    </citation>
    <scope>NUCLEOTIDE SEQUENCE [LARGE SCALE GENOMIC DNA]</scope>
    <source>
        <strain evidence="2 3">20041</strain>
    </source>
</reference>
<dbReference type="KEGG" id="mpq:ABA45_04890"/>
<keyword evidence="2" id="KW-0969">Cilium</keyword>
<dbReference type="EMBL" id="CP011494">
    <property type="protein sequence ID" value="AKO51838.1"/>
    <property type="molecule type" value="Genomic_DNA"/>
</dbReference>
<evidence type="ECO:0000313" key="3">
    <source>
        <dbReference type="Proteomes" id="UP000036406"/>
    </source>
</evidence>
<dbReference type="RefSeq" id="WP_048384548.1">
    <property type="nucleotide sequence ID" value="NZ_CP011494.1"/>
</dbReference>
<keyword evidence="2" id="KW-0966">Cell projection</keyword>
<dbReference type="PANTHER" id="PTHR37166:SF1">
    <property type="entry name" value="PROTEIN FLAG"/>
    <property type="match status" value="1"/>
</dbReference>
<feature type="region of interest" description="Disordered" evidence="1">
    <location>
        <begin position="1"/>
        <end position="31"/>
    </location>
</feature>
<dbReference type="PANTHER" id="PTHR37166">
    <property type="entry name" value="PROTEIN FLAG"/>
    <property type="match status" value="1"/>
</dbReference>